<dbReference type="AlphaFoldDB" id="A0AAU4K6P3"/>
<evidence type="ECO:0000313" key="6">
    <source>
        <dbReference type="EMBL" id="WUM21719.1"/>
    </source>
</evidence>
<evidence type="ECO:0000313" key="7">
    <source>
        <dbReference type="Proteomes" id="UP001432128"/>
    </source>
</evidence>
<feature type="domain" description="GS catalytic" evidence="5">
    <location>
        <begin position="112"/>
        <end position="448"/>
    </location>
</feature>
<dbReference type="InterPro" id="IPR008146">
    <property type="entry name" value="Gln_synth_cat_dom"/>
</dbReference>
<dbReference type="PANTHER" id="PTHR43785">
    <property type="entry name" value="GAMMA-GLUTAMYLPUTRESCINE SYNTHETASE"/>
    <property type="match status" value="1"/>
</dbReference>
<keyword evidence="7" id="KW-1185">Reference proteome</keyword>
<dbReference type="RefSeq" id="WP_328858716.1">
    <property type="nucleotide sequence ID" value="NZ_CP108021.1"/>
</dbReference>
<accession>A0AAU4K6P3</accession>
<organism evidence="6 7">
    <name type="scientific">Williamsia herbipolensis</name>
    <dbReference type="NCBI Taxonomy" id="1603258"/>
    <lineage>
        <taxon>Bacteria</taxon>
        <taxon>Bacillati</taxon>
        <taxon>Actinomycetota</taxon>
        <taxon>Actinomycetes</taxon>
        <taxon>Mycobacteriales</taxon>
        <taxon>Nocardiaceae</taxon>
        <taxon>Williamsia</taxon>
    </lineage>
</organism>
<evidence type="ECO:0000256" key="4">
    <source>
        <dbReference type="RuleBase" id="RU000384"/>
    </source>
</evidence>
<dbReference type="PANTHER" id="PTHR43785:SF12">
    <property type="entry name" value="TYPE-1 GLUTAMINE SYNTHETASE 2"/>
    <property type="match status" value="1"/>
</dbReference>
<sequence length="448" mass="46665">MASTTDDALGRLRSAGTQFLVGTVVNPAGLVHAKTVDIDRAEGFAATGLGVSPVWHVFTTDRVGIAYTDRFGAVGDERIRVDLGAARVIGDGMAWAPADFVDQDLAPVAACARTTLRRITDRLAERGLTALVGHELEFGLFGPDAEPIPATMWAQYGLAGVLEHEGFVRDVLAAARDADIEIAQLHPEYGGNQFEVSLAPLPPVAAADQLVAARLVIGRVARRHGLRACFSPKPIADGVGNGAHQHFSIAGADGPLFSGGDGPHGLTDTGAAAIGGVVAGLPDIQGVLCGSIVSVLRMLPGYWAGAYACWGTENREAAVRFIEARPANPHGANVEVKIVDPSSNPYLATAAILGTALDGIDRGLALPPETLVDPASQTDAERDSAGTVLLPVDQGAIIDALDASNVARAVLGDDVVDATVAVRRYETENFGHLSPGEIAETFRMTWSV</sequence>
<evidence type="ECO:0000256" key="2">
    <source>
        <dbReference type="ARBA" id="ARBA00022598"/>
    </source>
</evidence>
<dbReference type="SUPFAM" id="SSF55931">
    <property type="entry name" value="Glutamine synthetase/guanido kinase"/>
    <property type="match status" value="1"/>
</dbReference>
<dbReference type="GO" id="GO:0004356">
    <property type="term" value="F:glutamine synthetase activity"/>
    <property type="evidence" value="ECO:0007669"/>
    <property type="project" value="InterPro"/>
</dbReference>
<evidence type="ECO:0000256" key="3">
    <source>
        <dbReference type="PROSITE-ProRule" id="PRU01331"/>
    </source>
</evidence>
<evidence type="ECO:0000259" key="5">
    <source>
        <dbReference type="PROSITE" id="PS51987"/>
    </source>
</evidence>
<dbReference type="SMART" id="SM01230">
    <property type="entry name" value="Gln-synt_C"/>
    <property type="match status" value="1"/>
</dbReference>
<keyword evidence="2" id="KW-0436">Ligase</keyword>
<comment type="similarity">
    <text evidence="1 3 4">Belongs to the glutamine synthetase family.</text>
</comment>
<dbReference type="EMBL" id="CP108021">
    <property type="protein sequence ID" value="WUM21719.1"/>
    <property type="molecule type" value="Genomic_DNA"/>
</dbReference>
<proteinExistence type="inferred from homology"/>
<dbReference type="PROSITE" id="PS51987">
    <property type="entry name" value="GS_CATALYTIC"/>
    <property type="match status" value="1"/>
</dbReference>
<dbReference type="KEGG" id="whr:OG579_08070"/>
<gene>
    <name evidence="6" type="ORF">OG579_08070</name>
</gene>
<name>A0AAU4K6P3_9NOCA</name>
<protein>
    <submittedName>
        <fullName evidence="6">Glutamine synthetase family protein</fullName>
    </submittedName>
</protein>
<dbReference type="Gene3D" id="3.10.20.70">
    <property type="entry name" value="Glutamine synthetase, N-terminal domain"/>
    <property type="match status" value="1"/>
</dbReference>
<dbReference type="Pfam" id="PF00120">
    <property type="entry name" value="Gln-synt_C"/>
    <property type="match status" value="1"/>
</dbReference>
<dbReference type="GO" id="GO:0006542">
    <property type="term" value="P:glutamine biosynthetic process"/>
    <property type="evidence" value="ECO:0007669"/>
    <property type="project" value="InterPro"/>
</dbReference>
<dbReference type="Gene3D" id="3.30.590.10">
    <property type="entry name" value="Glutamine synthetase/guanido kinase, catalytic domain"/>
    <property type="match status" value="1"/>
</dbReference>
<dbReference type="Proteomes" id="UP001432128">
    <property type="component" value="Chromosome"/>
</dbReference>
<reference evidence="6 7" key="1">
    <citation type="submission" date="2022-10" db="EMBL/GenBank/DDBJ databases">
        <title>The complete genomes of actinobacterial strains from the NBC collection.</title>
        <authorList>
            <person name="Joergensen T.S."/>
            <person name="Alvarez Arevalo M."/>
            <person name="Sterndorff E.B."/>
            <person name="Faurdal D."/>
            <person name="Vuksanovic O."/>
            <person name="Mourched A.-S."/>
            <person name="Charusanti P."/>
            <person name="Shaw S."/>
            <person name="Blin K."/>
            <person name="Weber T."/>
        </authorList>
    </citation>
    <scope>NUCLEOTIDE SEQUENCE [LARGE SCALE GENOMIC DNA]</scope>
    <source>
        <strain evidence="6 7">NBC_00319</strain>
    </source>
</reference>
<evidence type="ECO:0000256" key="1">
    <source>
        <dbReference type="ARBA" id="ARBA00009897"/>
    </source>
</evidence>
<dbReference type="InterPro" id="IPR014746">
    <property type="entry name" value="Gln_synth/guanido_kin_cat_dom"/>
</dbReference>
<dbReference type="InterPro" id="IPR036651">
    <property type="entry name" value="Gln_synt_N_sf"/>
</dbReference>